<evidence type="ECO:0000256" key="6">
    <source>
        <dbReference type="ARBA" id="ARBA00023136"/>
    </source>
</evidence>
<feature type="transmembrane region" description="Helical" evidence="10">
    <location>
        <begin position="12"/>
        <end position="35"/>
    </location>
</feature>
<feature type="domain" description="Methyl-accepting transducer" evidence="11">
    <location>
        <begin position="385"/>
        <end position="642"/>
    </location>
</feature>
<evidence type="ECO:0000256" key="4">
    <source>
        <dbReference type="ARBA" id="ARBA00022692"/>
    </source>
</evidence>
<keyword evidence="2" id="KW-1003">Cell membrane</keyword>
<gene>
    <name evidence="13" type="ORF">KVH43_03465</name>
</gene>
<keyword evidence="6 10" id="KW-0472">Membrane</keyword>
<reference evidence="13" key="1">
    <citation type="submission" date="2021-07" db="EMBL/GenBank/DDBJ databases">
        <title>Complete genome sequence of Crassaminicella sp. 143-21, isolated from a deep-sea hydrothermal vent.</title>
        <authorList>
            <person name="Li X."/>
        </authorList>
    </citation>
    <scope>NUCLEOTIDE SEQUENCE</scope>
    <source>
        <strain evidence="13">143-21</strain>
    </source>
</reference>
<sequence length="671" mass="74394">MKSVKHIKFGIGAKLSIVFILLITIPLLTLGISFYQKSIQIMEDNLKDDSFRLIKEIEHSINNKMLGFEESVVQMSHEANVQQILGNIDSSEWMMKNFYGFIKGHPDAESIYIGTKNKDMFIYPENELPEGYDPTERLWYKQAVSQNGIVWTEPYTDAATGKQIITVAIPVYNSFNNNEFVGVLAADISLETLASHINTIKIGKKGYPVILDRNLNAMIHKNKEFIGKPLPIEEINKALTEQKEGYVDYEWEENGENQKKFAVFTRIDKLGWTIIGILYLDEIKENVDALQNRALIIGGLSLLIALLISRLFSKGLTKHIRALLEDMEKIKQGDLTVVSKIKSNDELGRLGEGFNVMIDEIGSLVKNVQHASKEVLASAENLAATSEETSASAEEVARTVEEIARGATEQAGDAEKGAMLTSKLADKFSELTNNTENMLNSANEVMEANIDGVKAVDDLKDRTALNTKATEEIEKAIMELDNKTKYIGGILDTIASIAEQTNLLALNASIEAARAGEHGKGFAVVADEIRKLAEGSREAADEIKDIVLNIQRDSNNTVQIMTQVKERSQEQNDAVGKVTGSFHRISQSIDGMISKIELIDKFVKELNTDKDAIVEAIENISAVSEETAAASEEVSASMQQQSMAVEEVARAAERMNDLALKLNKEIIRFKI</sequence>
<proteinExistence type="inferred from homology"/>
<name>A0ABX8RCM0_9CLOT</name>
<dbReference type="Proteomes" id="UP000886818">
    <property type="component" value="Chromosome"/>
</dbReference>
<dbReference type="CDD" id="cd12912">
    <property type="entry name" value="PDC2_MCP_like"/>
    <property type="match status" value="1"/>
</dbReference>
<evidence type="ECO:0000256" key="1">
    <source>
        <dbReference type="ARBA" id="ARBA00004651"/>
    </source>
</evidence>
<dbReference type="CDD" id="cd12913">
    <property type="entry name" value="PDC1_MCP_like"/>
    <property type="match status" value="1"/>
</dbReference>
<accession>A0ABX8RCM0</accession>
<keyword evidence="3" id="KW-0145">Chemotaxis</keyword>
<dbReference type="PROSITE" id="PS50885">
    <property type="entry name" value="HAMP"/>
    <property type="match status" value="1"/>
</dbReference>
<evidence type="ECO:0000256" key="10">
    <source>
        <dbReference type="SAM" id="Phobius"/>
    </source>
</evidence>
<dbReference type="InterPro" id="IPR003660">
    <property type="entry name" value="HAMP_dom"/>
</dbReference>
<protein>
    <submittedName>
        <fullName evidence="13">Methyl-accepting chemotaxis protein</fullName>
    </submittedName>
</protein>
<dbReference type="SMART" id="SM00304">
    <property type="entry name" value="HAMP"/>
    <property type="match status" value="1"/>
</dbReference>
<dbReference type="Pfam" id="PF00672">
    <property type="entry name" value="HAMP"/>
    <property type="match status" value="1"/>
</dbReference>
<evidence type="ECO:0000256" key="3">
    <source>
        <dbReference type="ARBA" id="ARBA00022500"/>
    </source>
</evidence>
<feature type="domain" description="HAMP" evidence="12">
    <location>
        <begin position="314"/>
        <end position="366"/>
    </location>
</feature>
<comment type="similarity">
    <text evidence="8">Belongs to the methyl-accepting chemotaxis (MCP) protein family.</text>
</comment>
<keyword evidence="5 10" id="KW-1133">Transmembrane helix</keyword>
<dbReference type="PANTHER" id="PTHR32089:SF114">
    <property type="entry name" value="METHYL-ACCEPTING CHEMOTAXIS PROTEIN MCPB"/>
    <property type="match status" value="1"/>
</dbReference>
<dbReference type="RefSeq" id="WP_218283487.1">
    <property type="nucleotide sequence ID" value="NZ_CP078093.1"/>
</dbReference>
<dbReference type="PROSITE" id="PS50111">
    <property type="entry name" value="CHEMOTAXIS_TRANSDUC_2"/>
    <property type="match status" value="1"/>
</dbReference>
<organism evidence="13 14">
    <name type="scientific">Crassaminicella indica</name>
    <dbReference type="NCBI Taxonomy" id="2855394"/>
    <lineage>
        <taxon>Bacteria</taxon>
        <taxon>Bacillati</taxon>
        <taxon>Bacillota</taxon>
        <taxon>Clostridia</taxon>
        <taxon>Eubacteriales</taxon>
        <taxon>Clostridiaceae</taxon>
        <taxon>Crassaminicella</taxon>
    </lineage>
</organism>
<dbReference type="Pfam" id="PF00015">
    <property type="entry name" value="MCPsignal"/>
    <property type="match status" value="1"/>
</dbReference>
<evidence type="ECO:0000256" key="7">
    <source>
        <dbReference type="ARBA" id="ARBA00023224"/>
    </source>
</evidence>
<keyword evidence="14" id="KW-1185">Reference proteome</keyword>
<dbReference type="EMBL" id="CP078093">
    <property type="protein sequence ID" value="QXM06794.1"/>
    <property type="molecule type" value="Genomic_DNA"/>
</dbReference>
<keyword evidence="4 10" id="KW-0812">Transmembrane</keyword>
<dbReference type="CDD" id="cd11386">
    <property type="entry name" value="MCP_signal"/>
    <property type="match status" value="1"/>
</dbReference>
<dbReference type="InterPro" id="IPR033479">
    <property type="entry name" value="dCache_1"/>
</dbReference>
<dbReference type="Pfam" id="PF02743">
    <property type="entry name" value="dCache_1"/>
    <property type="match status" value="1"/>
</dbReference>
<keyword evidence="7 9" id="KW-0807">Transducer</keyword>
<evidence type="ECO:0000313" key="14">
    <source>
        <dbReference type="Proteomes" id="UP000886818"/>
    </source>
</evidence>
<dbReference type="SMART" id="SM00283">
    <property type="entry name" value="MA"/>
    <property type="match status" value="1"/>
</dbReference>
<dbReference type="CDD" id="cd06225">
    <property type="entry name" value="HAMP"/>
    <property type="match status" value="1"/>
</dbReference>
<evidence type="ECO:0000259" key="12">
    <source>
        <dbReference type="PROSITE" id="PS50885"/>
    </source>
</evidence>
<dbReference type="InterPro" id="IPR004089">
    <property type="entry name" value="MCPsignal_dom"/>
</dbReference>
<evidence type="ECO:0000313" key="13">
    <source>
        <dbReference type="EMBL" id="QXM06794.1"/>
    </source>
</evidence>
<evidence type="ECO:0000256" key="8">
    <source>
        <dbReference type="ARBA" id="ARBA00029447"/>
    </source>
</evidence>
<evidence type="ECO:0000256" key="9">
    <source>
        <dbReference type="PROSITE-ProRule" id="PRU00284"/>
    </source>
</evidence>
<comment type="subcellular location">
    <subcellularLocation>
        <location evidence="1">Cell membrane</location>
        <topology evidence="1">Multi-pass membrane protein</topology>
    </subcellularLocation>
</comment>
<dbReference type="PANTHER" id="PTHR32089">
    <property type="entry name" value="METHYL-ACCEPTING CHEMOTAXIS PROTEIN MCPB"/>
    <property type="match status" value="1"/>
</dbReference>
<evidence type="ECO:0000256" key="5">
    <source>
        <dbReference type="ARBA" id="ARBA00022989"/>
    </source>
</evidence>
<evidence type="ECO:0000256" key="2">
    <source>
        <dbReference type="ARBA" id="ARBA00022475"/>
    </source>
</evidence>
<evidence type="ECO:0000259" key="11">
    <source>
        <dbReference type="PROSITE" id="PS50111"/>
    </source>
</evidence>